<feature type="signal peptide" evidence="2">
    <location>
        <begin position="1"/>
        <end position="19"/>
    </location>
</feature>
<gene>
    <name evidence="3" type="ORF">GE061_008438</name>
</gene>
<dbReference type="OrthoDB" id="8197504at2759"/>
<evidence type="ECO:0000256" key="1">
    <source>
        <dbReference type="SAM" id="MobiDB-lite"/>
    </source>
</evidence>
<feature type="region of interest" description="Disordered" evidence="1">
    <location>
        <begin position="27"/>
        <end position="110"/>
    </location>
</feature>
<feature type="chain" id="PRO_5043422495" evidence="2">
    <location>
        <begin position="20"/>
        <end position="199"/>
    </location>
</feature>
<evidence type="ECO:0000313" key="4">
    <source>
        <dbReference type="Proteomes" id="UP000466442"/>
    </source>
</evidence>
<dbReference type="AlphaFoldDB" id="A0A6A4IP81"/>
<dbReference type="EMBL" id="WIXP02000016">
    <property type="protein sequence ID" value="KAF6198686.1"/>
    <property type="molecule type" value="Genomic_DNA"/>
</dbReference>
<proteinExistence type="predicted"/>
<evidence type="ECO:0000313" key="3">
    <source>
        <dbReference type="EMBL" id="KAF6198686.1"/>
    </source>
</evidence>
<feature type="region of interest" description="Disordered" evidence="1">
    <location>
        <begin position="122"/>
        <end position="199"/>
    </location>
</feature>
<name>A0A6A4IP81_APOLU</name>
<evidence type="ECO:0000256" key="2">
    <source>
        <dbReference type="SAM" id="SignalP"/>
    </source>
</evidence>
<feature type="compositionally biased region" description="Acidic residues" evidence="1">
    <location>
        <begin position="66"/>
        <end position="79"/>
    </location>
</feature>
<dbReference type="Proteomes" id="UP000466442">
    <property type="component" value="Linkage Group LG16"/>
</dbReference>
<organism evidence="3 4">
    <name type="scientific">Apolygus lucorum</name>
    <name type="common">Small green plant bug</name>
    <name type="synonym">Lygocoris lucorum</name>
    <dbReference type="NCBI Taxonomy" id="248454"/>
    <lineage>
        <taxon>Eukaryota</taxon>
        <taxon>Metazoa</taxon>
        <taxon>Ecdysozoa</taxon>
        <taxon>Arthropoda</taxon>
        <taxon>Hexapoda</taxon>
        <taxon>Insecta</taxon>
        <taxon>Pterygota</taxon>
        <taxon>Neoptera</taxon>
        <taxon>Paraneoptera</taxon>
        <taxon>Hemiptera</taxon>
        <taxon>Heteroptera</taxon>
        <taxon>Panheteroptera</taxon>
        <taxon>Cimicomorpha</taxon>
        <taxon>Miridae</taxon>
        <taxon>Mirini</taxon>
        <taxon>Apolygus</taxon>
    </lineage>
</organism>
<sequence length="199" mass="21907">MRITAILLVCAMGFVVALAQDYQEVEDRRSKLRSPRGPVIPNRALSKNQLKPATSTTTPEPPPAEAEGEVYDDFYDEGQGEPKETTTTSTEAPKKGIRGGVVRPFRSNTDLIESLKRRRAQIANERAISTHAPPTSSTYAPEPTKASSNNRQSKNLSNSRKFSRGGATERQASSEQPPEEESTPRSSSRLFAGRSSRRF</sequence>
<protein>
    <submittedName>
        <fullName evidence="3">Uncharacterized protein</fullName>
    </submittedName>
</protein>
<comment type="caution">
    <text evidence="3">The sequence shown here is derived from an EMBL/GenBank/DDBJ whole genome shotgun (WGS) entry which is preliminary data.</text>
</comment>
<feature type="compositionally biased region" description="Polar residues" evidence="1">
    <location>
        <begin position="132"/>
        <end position="160"/>
    </location>
</feature>
<accession>A0A6A4IP81</accession>
<keyword evidence="4" id="KW-1185">Reference proteome</keyword>
<keyword evidence="2" id="KW-0732">Signal</keyword>
<reference evidence="3" key="1">
    <citation type="journal article" date="2021" name="Mol. Ecol. Resour.">
        <title>Apolygus lucorum genome provides insights into omnivorousness and mesophyll feeding.</title>
        <authorList>
            <person name="Liu Y."/>
            <person name="Liu H."/>
            <person name="Wang H."/>
            <person name="Huang T."/>
            <person name="Liu B."/>
            <person name="Yang B."/>
            <person name="Yin L."/>
            <person name="Li B."/>
            <person name="Zhang Y."/>
            <person name="Zhang S."/>
            <person name="Jiang F."/>
            <person name="Zhang X."/>
            <person name="Ren Y."/>
            <person name="Wang B."/>
            <person name="Wang S."/>
            <person name="Lu Y."/>
            <person name="Wu K."/>
            <person name="Fan W."/>
            <person name="Wang G."/>
        </authorList>
    </citation>
    <scope>NUCLEOTIDE SEQUENCE</scope>
    <source>
        <strain evidence="3">12Hb</strain>
    </source>
</reference>